<dbReference type="GO" id="GO:0000978">
    <property type="term" value="F:RNA polymerase II cis-regulatory region sequence-specific DNA binding"/>
    <property type="evidence" value="ECO:0007669"/>
    <property type="project" value="TreeGrafter"/>
</dbReference>
<accession>A0A1S3FKR1</accession>
<keyword evidence="7" id="KW-0539">Nucleus</keyword>
<dbReference type="AlphaFoldDB" id="A0A1S3FKR1"/>
<dbReference type="KEGG" id="dord:105989169"/>
<dbReference type="Pfam" id="PF00170">
    <property type="entry name" value="bZIP_1"/>
    <property type="match status" value="1"/>
</dbReference>
<keyword evidence="2" id="KW-0221">Differentiation</keyword>
<keyword evidence="5" id="KW-0010">Activator</keyword>
<keyword evidence="4" id="KW-0238">DNA-binding</keyword>
<evidence type="ECO:0000256" key="6">
    <source>
        <dbReference type="ARBA" id="ARBA00023163"/>
    </source>
</evidence>
<evidence type="ECO:0000256" key="8">
    <source>
        <dbReference type="ARBA" id="ARBA00064452"/>
    </source>
</evidence>
<evidence type="ECO:0000256" key="2">
    <source>
        <dbReference type="ARBA" id="ARBA00022782"/>
    </source>
</evidence>
<dbReference type="GeneID" id="105989169"/>
<dbReference type="PANTHER" id="PTHR23351">
    <property type="entry name" value="FOS TRANSCRIPTION FACTOR-RELATED"/>
    <property type="match status" value="1"/>
</dbReference>
<evidence type="ECO:0000259" key="11">
    <source>
        <dbReference type="PROSITE" id="PS50217"/>
    </source>
</evidence>
<dbReference type="RefSeq" id="XP_012876472.1">
    <property type="nucleotide sequence ID" value="XM_013021018.1"/>
</dbReference>
<evidence type="ECO:0000256" key="10">
    <source>
        <dbReference type="SAM" id="MobiDB-lite"/>
    </source>
</evidence>
<dbReference type="CDD" id="cd14701">
    <property type="entry name" value="bZIP_BATF"/>
    <property type="match status" value="1"/>
</dbReference>
<dbReference type="InParanoid" id="A0A1S3FKR1"/>
<evidence type="ECO:0000256" key="7">
    <source>
        <dbReference type="ARBA" id="ARBA00023242"/>
    </source>
</evidence>
<dbReference type="Proteomes" id="UP000081671">
    <property type="component" value="Unplaced"/>
</dbReference>
<keyword evidence="6" id="KW-0804">Transcription</keyword>
<dbReference type="InterPro" id="IPR046347">
    <property type="entry name" value="bZIP_sf"/>
</dbReference>
<gene>
    <name evidence="13" type="primary">Batf2</name>
</gene>
<sequence length="319" mass="34890">MHLCGQDVLLSGTNQVECQRQLKKKQKNRVAAQRSRQKHTDKADALHEQHESLEKHNHALRKEIHTLQAELTWWSRTLHLHERQCPLKCASTPTPLLTTCWGQAEQLQGQSAPERQHGCQEKPGSSPLDQNLCSNPLDQNLCSNPLDQNLCSNPLDQNLCSNPLDQQLCSNPLDQHLCSNPQGQDSPGLLPSPPPQPSLSPGPPIVTFPPAQLSPSPVLSALPPDSNFLVYCPKLSARLPSPPAQPASLQLLGLEHPIKGRPESSAHNPAVALGLTCPQSQVHKPELLLPGADGQRLEEDPDLHPLLAFPLLSSAQVQF</sequence>
<evidence type="ECO:0000313" key="12">
    <source>
        <dbReference type="Proteomes" id="UP000081671"/>
    </source>
</evidence>
<dbReference type="PROSITE" id="PS50217">
    <property type="entry name" value="BZIP"/>
    <property type="match status" value="1"/>
</dbReference>
<dbReference type="GO" id="GO:0000981">
    <property type="term" value="F:DNA-binding transcription factor activity, RNA polymerase II-specific"/>
    <property type="evidence" value="ECO:0007669"/>
    <property type="project" value="TreeGrafter"/>
</dbReference>
<feature type="compositionally biased region" description="Basic and acidic residues" evidence="10">
    <location>
        <begin position="38"/>
        <end position="49"/>
    </location>
</feature>
<protein>
    <recommendedName>
        <fullName evidence="9">Basic leucine zipper transcriptional factor ATF-like 2</fullName>
    </recommendedName>
</protein>
<dbReference type="FunCoup" id="A0A1S3FKR1">
    <property type="interactions" value="474"/>
</dbReference>
<evidence type="ECO:0000256" key="4">
    <source>
        <dbReference type="ARBA" id="ARBA00023125"/>
    </source>
</evidence>
<dbReference type="OrthoDB" id="295274at2759"/>
<dbReference type="FunFam" id="1.20.5.170:FF:000080">
    <property type="entry name" value="Basic leucine zipper transcriptional factor ATF-like 2"/>
    <property type="match status" value="1"/>
</dbReference>
<dbReference type="Gene3D" id="1.20.5.170">
    <property type="match status" value="1"/>
</dbReference>
<feature type="region of interest" description="Disordered" evidence="10">
    <location>
        <begin position="111"/>
        <end position="131"/>
    </location>
</feature>
<dbReference type="STRING" id="10020.ENSDORP00000004541"/>
<dbReference type="PANTHER" id="PTHR23351:SF11">
    <property type="entry name" value="BASIC LEUCINE ZIPPER TRANSCRIPTIONAL FACTOR ATF-LIKE 2"/>
    <property type="match status" value="1"/>
</dbReference>
<keyword evidence="3" id="KW-0805">Transcription regulation</keyword>
<name>A0A1S3FKR1_DIPOR</name>
<feature type="compositionally biased region" description="Pro residues" evidence="10">
    <location>
        <begin position="190"/>
        <end position="207"/>
    </location>
</feature>
<feature type="domain" description="BZIP" evidence="11">
    <location>
        <begin position="18"/>
        <end position="71"/>
    </location>
</feature>
<reference evidence="13" key="1">
    <citation type="submission" date="2025-08" db="UniProtKB">
        <authorList>
            <consortium name="RefSeq"/>
        </authorList>
    </citation>
    <scope>IDENTIFICATION</scope>
    <source>
        <tissue evidence="13">Kidney</tissue>
    </source>
</reference>
<organism evidence="12 13">
    <name type="scientific">Dipodomys ordii</name>
    <name type="common">Ord's kangaroo rat</name>
    <dbReference type="NCBI Taxonomy" id="10020"/>
    <lineage>
        <taxon>Eukaryota</taxon>
        <taxon>Metazoa</taxon>
        <taxon>Chordata</taxon>
        <taxon>Craniata</taxon>
        <taxon>Vertebrata</taxon>
        <taxon>Euteleostomi</taxon>
        <taxon>Mammalia</taxon>
        <taxon>Eutheria</taxon>
        <taxon>Euarchontoglires</taxon>
        <taxon>Glires</taxon>
        <taxon>Rodentia</taxon>
        <taxon>Castorimorpha</taxon>
        <taxon>Heteromyidae</taxon>
        <taxon>Dipodomyinae</taxon>
        <taxon>Dipodomys</taxon>
    </lineage>
</organism>
<feature type="region of interest" description="Disordered" evidence="10">
    <location>
        <begin position="175"/>
        <end position="208"/>
    </location>
</feature>
<dbReference type="SMART" id="SM00338">
    <property type="entry name" value="BRLZ"/>
    <property type="match status" value="1"/>
</dbReference>
<evidence type="ECO:0000256" key="9">
    <source>
        <dbReference type="ARBA" id="ARBA00074031"/>
    </source>
</evidence>
<dbReference type="CTD" id="116071"/>
<dbReference type="GO" id="GO:0005634">
    <property type="term" value="C:nucleus"/>
    <property type="evidence" value="ECO:0007669"/>
    <property type="project" value="TreeGrafter"/>
</dbReference>
<comment type="similarity">
    <text evidence="1">Belongs to the bZIP family.</text>
</comment>
<dbReference type="InterPro" id="IPR000837">
    <property type="entry name" value="AP-1"/>
</dbReference>
<dbReference type="InterPro" id="IPR004827">
    <property type="entry name" value="bZIP"/>
</dbReference>
<dbReference type="PROSITE" id="PS00036">
    <property type="entry name" value="BZIP_BASIC"/>
    <property type="match status" value="1"/>
</dbReference>
<keyword evidence="12" id="KW-1185">Reference proteome</keyword>
<feature type="compositionally biased region" description="Polar residues" evidence="10">
    <location>
        <begin position="175"/>
        <end position="185"/>
    </location>
</feature>
<feature type="region of interest" description="Disordered" evidence="10">
    <location>
        <begin position="24"/>
        <end position="49"/>
    </location>
</feature>
<dbReference type="GO" id="GO:0030154">
    <property type="term" value="P:cell differentiation"/>
    <property type="evidence" value="ECO:0007669"/>
    <property type="project" value="UniProtKB-KW"/>
</dbReference>
<dbReference type="SUPFAM" id="SSF57959">
    <property type="entry name" value="Leucine zipper domain"/>
    <property type="match status" value="1"/>
</dbReference>
<evidence type="ECO:0000256" key="3">
    <source>
        <dbReference type="ARBA" id="ARBA00023015"/>
    </source>
</evidence>
<comment type="subunit">
    <text evidence="8">Heterodimer; heterodimerizes with JUN family proteins.</text>
</comment>
<evidence type="ECO:0000313" key="13">
    <source>
        <dbReference type="RefSeq" id="XP_012876472.1"/>
    </source>
</evidence>
<proteinExistence type="inferred from homology"/>
<evidence type="ECO:0000256" key="5">
    <source>
        <dbReference type="ARBA" id="ARBA00023159"/>
    </source>
</evidence>
<evidence type="ECO:0000256" key="1">
    <source>
        <dbReference type="ARBA" id="ARBA00007163"/>
    </source>
</evidence>